<dbReference type="AlphaFoldDB" id="A0A6M3JCP1"/>
<proteinExistence type="predicted"/>
<dbReference type="EMBL" id="MT141563">
    <property type="protein sequence ID" value="QJA66872.1"/>
    <property type="molecule type" value="Genomic_DNA"/>
</dbReference>
<sequence length="57" mass="7014">MKPKFKVSKQNFAGNVYANFLRKEDRMIDRISRDMKEKPEPRRMPIEVNEIGRLWRY</sequence>
<name>A0A6M3JCP1_9ZZZZ</name>
<accession>A0A6M3JCP1</accession>
<reference evidence="1" key="1">
    <citation type="submission" date="2020-03" db="EMBL/GenBank/DDBJ databases">
        <title>The deep terrestrial virosphere.</title>
        <authorList>
            <person name="Holmfeldt K."/>
            <person name="Nilsson E."/>
            <person name="Simone D."/>
            <person name="Lopez-Fernandez M."/>
            <person name="Wu X."/>
            <person name="de Brujin I."/>
            <person name="Lundin D."/>
            <person name="Andersson A."/>
            <person name="Bertilsson S."/>
            <person name="Dopson M."/>
        </authorList>
    </citation>
    <scope>NUCLEOTIDE SEQUENCE</scope>
    <source>
        <strain evidence="1">MM415B00319</strain>
    </source>
</reference>
<organism evidence="1">
    <name type="scientific">viral metagenome</name>
    <dbReference type="NCBI Taxonomy" id="1070528"/>
    <lineage>
        <taxon>unclassified sequences</taxon>
        <taxon>metagenomes</taxon>
        <taxon>organismal metagenomes</taxon>
    </lineage>
</organism>
<protein>
    <submittedName>
        <fullName evidence="1">Uncharacterized protein</fullName>
    </submittedName>
</protein>
<evidence type="ECO:0000313" key="1">
    <source>
        <dbReference type="EMBL" id="QJA66872.1"/>
    </source>
</evidence>
<gene>
    <name evidence="1" type="ORF">MM415B00319_0002</name>
</gene>